<dbReference type="EMBL" id="CP159362">
    <property type="protein sequence ID" value="XCN68340.1"/>
    <property type="molecule type" value="Genomic_DNA"/>
</dbReference>
<dbReference type="AlphaFoldDB" id="A0AAU8LJD8"/>
<accession>A0AAU8LJD8</accession>
<dbReference type="SUPFAM" id="SSF54403">
    <property type="entry name" value="Cystatin/monellin"/>
    <property type="match status" value="1"/>
</dbReference>
<protein>
    <submittedName>
        <fullName evidence="1">Uncharacterized protein</fullName>
    </submittedName>
</protein>
<dbReference type="InterPro" id="IPR046350">
    <property type="entry name" value="Cystatin_sf"/>
</dbReference>
<proteinExistence type="predicted"/>
<reference evidence="1" key="1">
    <citation type="journal article" date="2014" name="Genome Announc.">
        <title>Draft Genome Sequences of a Phylogenetically Diverse Suite of Pseudomonas syringae Strains from Multiple Source Populations.</title>
        <authorList>
            <person name="Baltrus D.A."/>
            <person name="Yourstone S."/>
            <person name="Lind A."/>
            <person name="Guilbaud C."/>
            <person name="Sands D.C."/>
            <person name="Jones C.D."/>
            <person name="Morris C.E."/>
            <person name="Dangl J.L."/>
        </authorList>
    </citation>
    <scope>NUCLEOTIDE SEQUENCE</scope>
    <source>
        <strain evidence="1">CC1417</strain>
    </source>
</reference>
<evidence type="ECO:0000313" key="1">
    <source>
        <dbReference type="EMBL" id="XCN68340.1"/>
    </source>
</evidence>
<reference evidence="1" key="2">
    <citation type="submission" date="2024-07" db="EMBL/GenBank/DDBJ databases">
        <title>A complete genome sequence for Pseudomonas syringae CC1417.</title>
        <authorList>
            <person name="Baltrus D.A."/>
        </authorList>
    </citation>
    <scope>NUCLEOTIDE SEQUENCE</scope>
    <source>
        <strain evidence="1">CC1417</strain>
    </source>
</reference>
<gene>
    <name evidence="1" type="ORF">N011_03300</name>
</gene>
<dbReference type="RefSeq" id="WP_024686266.1">
    <property type="nucleotide sequence ID" value="NZ_CP159362.1"/>
</dbReference>
<name>A0AAU8LJD8_PSESX</name>
<organism evidence="1">
    <name type="scientific">Pseudomonas syringae CC1417</name>
    <dbReference type="NCBI Taxonomy" id="1357272"/>
    <lineage>
        <taxon>Bacteria</taxon>
        <taxon>Pseudomonadati</taxon>
        <taxon>Pseudomonadota</taxon>
        <taxon>Gammaproteobacteria</taxon>
        <taxon>Pseudomonadales</taxon>
        <taxon>Pseudomonadaceae</taxon>
        <taxon>Pseudomonas</taxon>
        <taxon>Pseudomonas syringae</taxon>
    </lineage>
</organism>
<sequence>MATEQFSLGGWSPYRELTPKDQEIFNEALAGLLGVNYTPNLVSTQVVNGTNYRYQANATVPGPTPYTWQAIVEIYAPINGDPHLVQIIKV</sequence>